<organism evidence="2 3">
    <name type="scientific">Mariniflexile soesokkakense</name>
    <dbReference type="NCBI Taxonomy" id="1343160"/>
    <lineage>
        <taxon>Bacteria</taxon>
        <taxon>Pseudomonadati</taxon>
        <taxon>Bacteroidota</taxon>
        <taxon>Flavobacteriia</taxon>
        <taxon>Flavobacteriales</taxon>
        <taxon>Flavobacteriaceae</taxon>
        <taxon>Mariniflexile</taxon>
    </lineage>
</organism>
<evidence type="ECO:0000256" key="1">
    <source>
        <dbReference type="SAM" id="Phobius"/>
    </source>
</evidence>
<dbReference type="SUPFAM" id="SSF53300">
    <property type="entry name" value="vWA-like"/>
    <property type="match status" value="1"/>
</dbReference>
<dbReference type="InterPro" id="IPR036465">
    <property type="entry name" value="vWFA_dom_sf"/>
</dbReference>
<keyword evidence="3" id="KW-1185">Reference proteome</keyword>
<comment type="caution">
    <text evidence="2">The sequence shown here is derived from an EMBL/GenBank/DDBJ whole genome shotgun (WGS) entry which is preliminary data.</text>
</comment>
<gene>
    <name evidence="2" type="ORF">VP395_10160</name>
</gene>
<protein>
    <submittedName>
        <fullName evidence="2">VWA domain-containing protein</fullName>
    </submittedName>
</protein>
<dbReference type="PANTHER" id="PTHR37947">
    <property type="entry name" value="BLL2462 PROTEIN"/>
    <property type="match status" value="1"/>
</dbReference>
<keyword evidence="1" id="KW-1133">Transmembrane helix</keyword>
<dbReference type="Proteomes" id="UP001416393">
    <property type="component" value="Unassembled WGS sequence"/>
</dbReference>
<sequence>MQAETLVYTILAGILALFIAGFHYKLNKKSMSKQNMLFLFLRFVTIFSVLLLLINPKLEQITLSTIKPNLVIAVDNSSSVKYLRQYNAVNNLVEKLTSNKSLNYKFNIETYTLGEKLKASNSFDFNEKQTNIQGAFGQLSQIYKQTISPTILITDGNQTYGSSYEFEYNNYKQPIYSVILGDTVNHTDLKIQQLNVNKYAYLKNQFPVETILVYNGNTNVNSRFVVTSGNTVVHSETIYFTKQNNSKVINFNLPANSVGVHAYKALLEPLDNEKNTINNFKNFAIEVIDQKTKTALVSDFIHPDLGVLKKSIESNEQRSVTLLNSSTILNQINDFQIVIIYQPNSKFNQLYEALNSENKNRFTIIGTKTDLNFLNKVNKTFTYEISNQTETYQAVLNKNYAPFIIEDINFESFPPLNTHYGAASFSIPFETILNKTINGISKKDPLLATFETNGRRETVLFGENIWQWRAQSYLNTKSFHQFDNFIGKLIQYTASNKQKSRLNIEYESFYNGNTNVIIKAEFFDKNYVFDTRETLNISVRNVISNETNSFPFILNNTNYQVDLSSLPASDYEFTVSASKENISKSGNFKILEYNVEEQFLNADVTKLQQLATNSQGQSFFIDNTENLIETLLGDNRFVTIQKSNKNSLSLIDWKYLLIIIALSLSLEWFLRKYNGLI</sequence>
<dbReference type="PANTHER" id="PTHR37947:SF1">
    <property type="entry name" value="BLL2462 PROTEIN"/>
    <property type="match status" value="1"/>
</dbReference>
<dbReference type="EMBL" id="JAZHYP010000004">
    <property type="protein sequence ID" value="MEN3324092.1"/>
    <property type="molecule type" value="Genomic_DNA"/>
</dbReference>
<feature type="transmembrane region" description="Helical" evidence="1">
    <location>
        <begin position="6"/>
        <end position="24"/>
    </location>
</feature>
<evidence type="ECO:0000313" key="2">
    <source>
        <dbReference type="EMBL" id="MEN3324092.1"/>
    </source>
</evidence>
<proteinExistence type="predicted"/>
<accession>A0ABV0ACZ8</accession>
<keyword evidence="1" id="KW-0812">Transmembrane</keyword>
<reference evidence="2 3" key="1">
    <citation type="submission" date="2024-01" db="EMBL/GenBank/DDBJ databases">
        <title>Mariniflexile litorale sp. nov., isolated from the shallow sediments of the Sea of Japan.</title>
        <authorList>
            <person name="Romanenko L."/>
            <person name="Bystritskaya E."/>
            <person name="Isaeva M."/>
        </authorList>
    </citation>
    <scope>NUCLEOTIDE SEQUENCE [LARGE SCALE GENOMIC DNA]</scope>
    <source>
        <strain evidence="2 3">KCTC 32427</strain>
    </source>
</reference>
<keyword evidence="1" id="KW-0472">Membrane</keyword>
<feature type="transmembrane region" description="Helical" evidence="1">
    <location>
        <begin position="36"/>
        <end position="54"/>
    </location>
</feature>
<evidence type="ECO:0000313" key="3">
    <source>
        <dbReference type="Proteomes" id="UP001416393"/>
    </source>
</evidence>
<name>A0ABV0ACZ8_9FLAO</name>
<dbReference type="RefSeq" id="WP_346241899.1">
    <property type="nucleotide sequence ID" value="NZ_JAZHYP010000004.1"/>
</dbReference>